<dbReference type="Proteomes" id="UP000640426">
    <property type="component" value="Unassembled WGS sequence"/>
</dbReference>
<comment type="caution">
    <text evidence="3">The sequence shown here is derived from an EMBL/GenBank/DDBJ whole genome shotgun (WGS) entry which is preliminary data.</text>
</comment>
<dbReference type="InterPro" id="IPR002471">
    <property type="entry name" value="Pept_S9_AS"/>
</dbReference>
<feature type="domain" description="Serine aminopeptidase S33" evidence="2">
    <location>
        <begin position="137"/>
        <end position="335"/>
    </location>
</feature>
<dbReference type="EMBL" id="JAELXS010000009">
    <property type="protein sequence ID" value="MBJ6123165.1"/>
    <property type="molecule type" value="Genomic_DNA"/>
</dbReference>
<organism evidence="3 4">
    <name type="scientific">Sphingomonas mollis</name>
    <dbReference type="NCBI Taxonomy" id="2795726"/>
    <lineage>
        <taxon>Bacteria</taxon>
        <taxon>Pseudomonadati</taxon>
        <taxon>Pseudomonadota</taxon>
        <taxon>Alphaproteobacteria</taxon>
        <taxon>Sphingomonadales</taxon>
        <taxon>Sphingomonadaceae</taxon>
        <taxon>Sphingomonas</taxon>
    </lineage>
</organism>
<evidence type="ECO:0000313" key="4">
    <source>
        <dbReference type="Proteomes" id="UP000640426"/>
    </source>
</evidence>
<dbReference type="Pfam" id="PF12146">
    <property type="entry name" value="Hydrolase_4"/>
    <property type="match status" value="1"/>
</dbReference>
<dbReference type="InterPro" id="IPR029058">
    <property type="entry name" value="AB_hydrolase_fold"/>
</dbReference>
<name>A0ABS0XTS3_9SPHN</name>
<accession>A0ABS0XTS3</accession>
<dbReference type="InterPro" id="IPR022742">
    <property type="entry name" value="Hydrolase_4"/>
</dbReference>
<evidence type="ECO:0000256" key="1">
    <source>
        <dbReference type="ARBA" id="ARBA00022801"/>
    </source>
</evidence>
<dbReference type="PANTHER" id="PTHR43265:SF1">
    <property type="entry name" value="ESTERASE ESTD"/>
    <property type="match status" value="1"/>
</dbReference>
<evidence type="ECO:0000313" key="3">
    <source>
        <dbReference type="EMBL" id="MBJ6123165.1"/>
    </source>
</evidence>
<reference evidence="4" key="1">
    <citation type="submission" date="2020-12" db="EMBL/GenBank/DDBJ databases">
        <title>Hymenobacter sp.</title>
        <authorList>
            <person name="Kim M.K."/>
        </authorList>
    </citation>
    <scope>NUCLEOTIDE SEQUENCE [LARGE SCALE GENOMIC DNA]</scope>
    <source>
        <strain evidence="4">BT553</strain>
    </source>
</reference>
<keyword evidence="1 3" id="KW-0378">Hydrolase</keyword>
<dbReference type="SUPFAM" id="SSF53474">
    <property type="entry name" value="alpha/beta-Hydrolases"/>
    <property type="match status" value="1"/>
</dbReference>
<sequence>MALRDRPVIKSRRQVQGRKLDARAVSDCCCFADVFFVVFGRITRAAAGTMGGCFGYRRHQSRYQFSEWRRDPVGNAVLPRRHEAARDRHRPAWRRRAVAFRSAVSPSDPDHAASGHGRLSVRSARIRSLYHGGAKPGNFDLLADDAVAAFARLSREPGIDPARIGFWGLSQGGWLTILAAAKEQRAAFAIAASAPMAAADVQMNFAVANILRIRGQPLSVIDRAIRARTIVDEYARGRRSRAEAEAAEADAKTAPWYDQIWLRGNIDDPEWRRQISADPLRALERSRVPTLILFGQKDPWVPVAGSIASLRSSASRFPQVTVRVIDNADHAMMMDVPPIRQIDTRFATRAAPNAPAYFALLGAWLESVVGE</sequence>
<dbReference type="PANTHER" id="PTHR43265">
    <property type="entry name" value="ESTERASE ESTD"/>
    <property type="match status" value="1"/>
</dbReference>
<dbReference type="GO" id="GO:0016787">
    <property type="term" value="F:hydrolase activity"/>
    <property type="evidence" value="ECO:0007669"/>
    <property type="project" value="UniProtKB-KW"/>
</dbReference>
<keyword evidence="4" id="KW-1185">Reference proteome</keyword>
<dbReference type="PROSITE" id="PS00708">
    <property type="entry name" value="PRO_ENDOPEP_SER"/>
    <property type="match status" value="1"/>
</dbReference>
<gene>
    <name evidence="3" type="ORF">JAO74_15325</name>
</gene>
<dbReference type="InterPro" id="IPR053145">
    <property type="entry name" value="AB_hydrolase_Est10"/>
</dbReference>
<protein>
    <submittedName>
        <fullName evidence="3">Alpha/beta hydrolase</fullName>
    </submittedName>
</protein>
<proteinExistence type="predicted"/>
<dbReference type="Gene3D" id="3.40.50.1820">
    <property type="entry name" value="alpha/beta hydrolase"/>
    <property type="match status" value="1"/>
</dbReference>
<evidence type="ECO:0000259" key="2">
    <source>
        <dbReference type="Pfam" id="PF12146"/>
    </source>
</evidence>